<dbReference type="PANTHER" id="PTHR12558:SF13">
    <property type="entry name" value="CELL DIVISION CYCLE PROTEIN 27 HOMOLOG"/>
    <property type="match status" value="1"/>
</dbReference>
<dbReference type="Proteomes" id="UP000176222">
    <property type="component" value="Unassembled WGS sequence"/>
</dbReference>
<keyword evidence="1" id="KW-0802">TPR repeat</keyword>
<evidence type="ECO:0000256" key="1">
    <source>
        <dbReference type="PROSITE-ProRule" id="PRU00339"/>
    </source>
</evidence>
<feature type="transmembrane region" description="Helical" evidence="2">
    <location>
        <begin position="416"/>
        <end position="433"/>
    </location>
</feature>
<dbReference type="InterPro" id="IPR011990">
    <property type="entry name" value="TPR-like_helical_dom_sf"/>
</dbReference>
<dbReference type="SUPFAM" id="SSF48452">
    <property type="entry name" value="TPR-like"/>
    <property type="match status" value="2"/>
</dbReference>
<dbReference type="EMBL" id="MHTH01000013">
    <property type="protein sequence ID" value="OHA58149.1"/>
    <property type="molecule type" value="Genomic_DNA"/>
</dbReference>
<feature type="transmembrane region" description="Helical" evidence="2">
    <location>
        <begin position="205"/>
        <end position="222"/>
    </location>
</feature>
<dbReference type="PANTHER" id="PTHR12558">
    <property type="entry name" value="CELL DIVISION CYCLE 16,23,27"/>
    <property type="match status" value="1"/>
</dbReference>
<dbReference type="STRING" id="1802436.A2370_00370"/>
<feature type="transmembrane region" description="Helical" evidence="2">
    <location>
        <begin position="20"/>
        <end position="39"/>
    </location>
</feature>
<dbReference type="InterPro" id="IPR019734">
    <property type="entry name" value="TPR_rpt"/>
</dbReference>
<dbReference type="PROSITE" id="PS50293">
    <property type="entry name" value="TPR_REGION"/>
    <property type="match status" value="1"/>
</dbReference>
<feature type="repeat" description="TPR" evidence="1">
    <location>
        <begin position="674"/>
        <end position="707"/>
    </location>
</feature>
<evidence type="ECO:0000313" key="4">
    <source>
        <dbReference type="Proteomes" id="UP000176222"/>
    </source>
</evidence>
<dbReference type="SMART" id="SM00028">
    <property type="entry name" value="TPR"/>
    <property type="match status" value="4"/>
</dbReference>
<feature type="transmembrane region" description="Helical" evidence="2">
    <location>
        <begin position="108"/>
        <end position="126"/>
    </location>
</feature>
<feature type="transmembrane region" description="Helical" evidence="2">
    <location>
        <begin position="363"/>
        <end position="385"/>
    </location>
</feature>
<accession>A0A1G2QDI3</accession>
<reference evidence="3 4" key="1">
    <citation type="journal article" date="2016" name="Nat. Commun.">
        <title>Thousands of microbial genomes shed light on interconnected biogeochemical processes in an aquifer system.</title>
        <authorList>
            <person name="Anantharaman K."/>
            <person name="Brown C.T."/>
            <person name="Hug L.A."/>
            <person name="Sharon I."/>
            <person name="Castelle C.J."/>
            <person name="Probst A.J."/>
            <person name="Thomas B.C."/>
            <person name="Singh A."/>
            <person name="Wilkins M.J."/>
            <person name="Karaoz U."/>
            <person name="Brodie E.L."/>
            <person name="Williams K.H."/>
            <person name="Hubbard S.S."/>
            <person name="Banfield J.F."/>
        </authorList>
    </citation>
    <scope>NUCLEOTIDE SEQUENCE [LARGE SCALE GENOMIC DNA]</scope>
</reference>
<feature type="transmembrane region" description="Helical" evidence="2">
    <location>
        <begin position="138"/>
        <end position="160"/>
    </location>
</feature>
<proteinExistence type="predicted"/>
<name>A0A1G2QDI3_9BACT</name>
<keyword evidence="2" id="KW-0812">Transmembrane</keyword>
<dbReference type="Gene3D" id="1.25.40.10">
    <property type="entry name" value="Tetratricopeptide repeat domain"/>
    <property type="match status" value="1"/>
</dbReference>
<keyword evidence="2" id="KW-1133">Transmembrane helix</keyword>
<keyword evidence="2" id="KW-0472">Membrane</keyword>
<evidence type="ECO:0000256" key="2">
    <source>
        <dbReference type="SAM" id="Phobius"/>
    </source>
</evidence>
<feature type="transmembrane region" description="Helical" evidence="2">
    <location>
        <begin position="460"/>
        <end position="482"/>
    </location>
</feature>
<dbReference type="Pfam" id="PF13174">
    <property type="entry name" value="TPR_6"/>
    <property type="match status" value="1"/>
</dbReference>
<comment type="caution">
    <text evidence="3">The sequence shown here is derived from an EMBL/GenBank/DDBJ whole genome shotgun (WGS) entry which is preliminary data.</text>
</comment>
<feature type="transmembrane region" description="Helical" evidence="2">
    <location>
        <begin position="252"/>
        <end position="271"/>
    </location>
</feature>
<feature type="transmembrane region" description="Helical" evidence="2">
    <location>
        <begin position="392"/>
        <end position="410"/>
    </location>
</feature>
<gene>
    <name evidence="3" type="ORF">A2370_00370</name>
</gene>
<evidence type="ECO:0000313" key="3">
    <source>
        <dbReference type="EMBL" id="OHA58149.1"/>
    </source>
</evidence>
<feature type="transmembrane region" description="Helical" evidence="2">
    <location>
        <begin position="76"/>
        <end position="93"/>
    </location>
</feature>
<feature type="repeat" description="TPR" evidence="1">
    <location>
        <begin position="708"/>
        <end position="741"/>
    </location>
</feature>
<feature type="transmembrane region" description="Helical" evidence="2">
    <location>
        <begin position="180"/>
        <end position="198"/>
    </location>
</feature>
<dbReference type="PROSITE" id="PS50005">
    <property type="entry name" value="TPR"/>
    <property type="match status" value="2"/>
</dbReference>
<dbReference type="Pfam" id="PF13432">
    <property type="entry name" value="TPR_16"/>
    <property type="match status" value="1"/>
</dbReference>
<dbReference type="AlphaFoldDB" id="A0A1G2QDI3"/>
<sequence>MQLFTDKDSWLSGDNLARSLFFIIFLLFPMIVLPFSGLYLESFKYLWLSLGVVAISFFCLIKAYKNKNWRLTKNPIIYGLLAIVGATFLTATLSESPLNALLSFEKDSFFSILFLSAIAFLPLAIYRVKDDLLKFSFLLGLTSFFTALLELVLLLASRFLNWSIFKNYQGLISLSWFDRSLFFGLVVVISLVLFEFFARKKSWRLKVLSLLPLIISMLFLVLTNYLAVWLMLAFCSLALIVFLIRRSGWVEMISLPALILTISIVFVIFSAQTSWLSKGVNYVQQSLRVNIFEVRPNWSSTWAVTRMAIKADPLTGVGPTLFWRAWDLYKPKGVNDSPYWNTDFNYGIGFIPSMVTTGGLLGLLGWLAFLLATIFVVAKSALVFWQKPDEKNSLLIFSFLPVVYLLSSLIFRIPGLVNLALLFIFLGWLMVAWKETGIDSNEWTTGKDEKKAAFASRLSWLAFICLVLIFIWLMLNLFLLLLSQRSSTLASMGKFDQSVRRLELVNLLSHSDFYERQLVEVKFLQLSNFVNTATSSSKDNQEKFTNYFNGIKTTGEKAVKLDPNNYLNWLVLARPYAFVATLGVTGAENIANSFYQKALALNPHNPGIWLEMGRFSLALKKEDEAKDRIKKALDLKANYLGAHLVLAQIYLNNGSLNLAVKEAEDAVRSSPNDYNAWFLLGYLKYEQGKVEEATQIFSRSIQIQPDFANAKYYVGLSLDRLGQREEALSVFRELLVSNPDNQLLKKIISNLNAGRSALAEPEAPKSTKKDKKK</sequence>
<protein>
    <submittedName>
        <fullName evidence="3">Uncharacterized protein</fullName>
    </submittedName>
</protein>
<feature type="transmembrane region" description="Helical" evidence="2">
    <location>
        <begin position="45"/>
        <end position="64"/>
    </location>
</feature>
<organism evidence="3 4">
    <name type="scientific">Candidatus Vogelbacteria bacterium RIFOXYB1_FULL_42_16</name>
    <dbReference type="NCBI Taxonomy" id="1802436"/>
    <lineage>
        <taxon>Bacteria</taxon>
        <taxon>Candidatus Vogeliibacteriota</taxon>
    </lineage>
</organism>